<evidence type="ECO:0000313" key="3">
    <source>
        <dbReference type="Proteomes" id="UP000318053"/>
    </source>
</evidence>
<accession>A0A5C5YJZ4</accession>
<feature type="signal peptide" evidence="1">
    <location>
        <begin position="1"/>
        <end position="22"/>
    </location>
</feature>
<gene>
    <name evidence="2" type="ORF">CA85_05090</name>
</gene>
<feature type="chain" id="PRO_5022760689" evidence="1">
    <location>
        <begin position="23"/>
        <end position="66"/>
    </location>
</feature>
<dbReference type="EMBL" id="SJPK01000001">
    <property type="protein sequence ID" value="TWT75220.1"/>
    <property type="molecule type" value="Genomic_DNA"/>
</dbReference>
<keyword evidence="1" id="KW-0732">Signal</keyword>
<name>A0A5C5YJZ4_9BACT</name>
<evidence type="ECO:0000256" key="1">
    <source>
        <dbReference type="SAM" id="SignalP"/>
    </source>
</evidence>
<keyword evidence="3" id="KW-1185">Reference proteome</keyword>
<reference evidence="2 3" key="1">
    <citation type="submission" date="2019-02" db="EMBL/GenBank/DDBJ databases">
        <title>Deep-cultivation of Planctomycetes and their phenomic and genomic characterization uncovers novel biology.</title>
        <authorList>
            <person name="Wiegand S."/>
            <person name="Jogler M."/>
            <person name="Boedeker C."/>
            <person name="Pinto D."/>
            <person name="Vollmers J."/>
            <person name="Rivas-Marin E."/>
            <person name="Kohn T."/>
            <person name="Peeters S.H."/>
            <person name="Heuer A."/>
            <person name="Rast P."/>
            <person name="Oberbeckmann S."/>
            <person name="Bunk B."/>
            <person name="Jeske O."/>
            <person name="Meyerdierks A."/>
            <person name="Storesund J.E."/>
            <person name="Kallscheuer N."/>
            <person name="Luecker S."/>
            <person name="Lage O.M."/>
            <person name="Pohl T."/>
            <person name="Merkel B.J."/>
            <person name="Hornburger P."/>
            <person name="Mueller R.-W."/>
            <person name="Bruemmer F."/>
            <person name="Labrenz M."/>
            <person name="Spormann A.M."/>
            <person name="Op Den Camp H."/>
            <person name="Overmann J."/>
            <person name="Amann R."/>
            <person name="Jetten M.S.M."/>
            <person name="Mascher T."/>
            <person name="Medema M.H."/>
            <person name="Devos D.P."/>
            <person name="Kaster A.-K."/>
            <person name="Ovreas L."/>
            <person name="Rohde M."/>
            <person name="Galperin M.Y."/>
            <person name="Jogler C."/>
        </authorList>
    </citation>
    <scope>NUCLEOTIDE SEQUENCE [LARGE SCALE GENOMIC DNA]</scope>
    <source>
        <strain evidence="2 3">CA85</strain>
    </source>
</reference>
<sequence length="66" mass="6948" precursor="true">MTKQVSGKTLAVGIALTPAASALPLTGKVAMNSGIDSWVTCTGWWIFEAPTPASTVFCIVREQTVH</sequence>
<evidence type="ECO:0000313" key="2">
    <source>
        <dbReference type="EMBL" id="TWT75220.1"/>
    </source>
</evidence>
<comment type="caution">
    <text evidence="2">The sequence shown here is derived from an EMBL/GenBank/DDBJ whole genome shotgun (WGS) entry which is preliminary data.</text>
</comment>
<dbReference type="Proteomes" id="UP000318053">
    <property type="component" value="Unassembled WGS sequence"/>
</dbReference>
<protein>
    <submittedName>
        <fullName evidence="2">Uncharacterized protein</fullName>
    </submittedName>
</protein>
<organism evidence="2 3">
    <name type="scientific">Allorhodopirellula solitaria</name>
    <dbReference type="NCBI Taxonomy" id="2527987"/>
    <lineage>
        <taxon>Bacteria</taxon>
        <taxon>Pseudomonadati</taxon>
        <taxon>Planctomycetota</taxon>
        <taxon>Planctomycetia</taxon>
        <taxon>Pirellulales</taxon>
        <taxon>Pirellulaceae</taxon>
        <taxon>Allorhodopirellula</taxon>
    </lineage>
</organism>
<dbReference type="AlphaFoldDB" id="A0A5C5YJZ4"/>
<proteinExistence type="predicted"/>